<feature type="compositionally biased region" description="Basic and acidic residues" evidence="16">
    <location>
        <begin position="421"/>
        <end position="434"/>
    </location>
</feature>
<evidence type="ECO:0000256" key="3">
    <source>
        <dbReference type="ARBA" id="ARBA00022679"/>
    </source>
</evidence>
<evidence type="ECO:0000256" key="11">
    <source>
        <dbReference type="ARBA" id="ARBA00038053"/>
    </source>
</evidence>
<feature type="transmembrane region" description="Helical" evidence="17">
    <location>
        <begin position="351"/>
        <end position="374"/>
    </location>
</feature>
<evidence type="ECO:0000256" key="8">
    <source>
        <dbReference type="ARBA" id="ARBA00023136"/>
    </source>
</evidence>
<feature type="transmembrane region" description="Helical" evidence="17">
    <location>
        <begin position="394"/>
        <end position="414"/>
    </location>
</feature>
<dbReference type="GO" id="GO:0005886">
    <property type="term" value="C:plasma membrane"/>
    <property type="evidence" value="ECO:0007669"/>
    <property type="project" value="TreeGrafter"/>
</dbReference>
<evidence type="ECO:0000256" key="16">
    <source>
        <dbReference type="SAM" id="MobiDB-lite"/>
    </source>
</evidence>
<evidence type="ECO:0000256" key="7">
    <source>
        <dbReference type="ARBA" id="ARBA00022989"/>
    </source>
</evidence>
<accession>A0A6L5XGH2</accession>
<dbReference type="Proteomes" id="UP000483362">
    <property type="component" value="Unassembled WGS sequence"/>
</dbReference>
<keyword evidence="8 17" id="KW-0472">Membrane</keyword>
<keyword evidence="6" id="KW-0573">Peptidoglycan synthesis</keyword>
<dbReference type="RefSeq" id="WP_154327697.1">
    <property type="nucleotide sequence ID" value="NZ_CP045696.1"/>
</dbReference>
<comment type="subcellular location">
    <subcellularLocation>
        <location evidence="1">Membrane</location>
        <topology evidence="1">Multi-pass membrane protein</topology>
    </subcellularLocation>
</comment>
<name>A0A6L5XGH2_9BACT</name>
<evidence type="ECO:0000256" key="1">
    <source>
        <dbReference type="ARBA" id="ARBA00004141"/>
    </source>
</evidence>
<evidence type="ECO:0000256" key="13">
    <source>
        <dbReference type="ARBA" id="ARBA00041418"/>
    </source>
</evidence>
<evidence type="ECO:0000256" key="9">
    <source>
        <dbReference type="ARBA" id="ARBA00032370"/>
    </source>
</evidence>
<dbReference type="Pfam" id="PF01098">
    <property type="entry name" value="FTSW_RODA_SPOVE"/>
    <property type="match status" value="2"/>
</dbReference>
<dbReference type="GO" id="GO:0009252">
    <property type="term" value="P:peptidoglycan biosynthetic process"/>
    <property type="evidence" value="ECO:0007669"/>
    <property type="project" value="UniProtKB-KW"/>
</dbReference>
<dbReference type="EMBL" id="VULT01000027">
    <property type="protein sequence ID" value="MSS18621.1"/>
    <property type="molecule type" value="Genomic_DNA"/>
</dbReference>
<dbReference type="GO" id="GO:0032153">
    <property type="term" value="C:cell division site"/>
    <property type="evidence" value="ECO:0007669"/>
    <property type="project" value="TreeGrafter"/>
</dbReference>
<dbReference type="AlphaFoldDB" id="A0A6L5XGH2"/>
<evidence type="ECO:0000313" key="18">
    <source>
        <dbReference type="EMBL" id="MSS18621.1"/>
    </source>
</evidence>
<dbReference type="GO" id="GO:0051301">
    <property type="term" value="P:cell division"/>
    <property type="evidence" value="ECO:0007669"/>
    <property type="project" value="InterPro"/>
</dbReference>
<organism evidence="18 19">
    <name type="scientific">Sodaliphilus pleomorphus</name>
    <dbReference type="NCBI Taxonomy" id="2606626"/>
    <lineage>
        <taxon>Bacteria</taxon>
        <taxon>Pseudomonadati</taxon>
        <taxon>Bacteroidota</taxon>
        <taxon>Bacteroidia</taxon>
        <taxon>Bacteroidales</taxon>
        <taxon>Muribaculaceae</taxon>
        <taxon>Sodaliphilus</taxon>
    </lineage>
</organism>
<dbReference type="InterPro" id="IPR001182">
    <property type="entry name" value="FtsW/RodA"/>
</dbReference>
<keyword evidence="7 17" id="KW-1133">Transmembrane helix</keyword>
<feature type="transmembrane region" description="Helical" evidence="17">
    <location>
        <begin position="21"/>
        <end position="39"/>
    </location>
</feature>
<dbReference type="PANTHER" id="PTHR30474">
    <property type="entry name" value="CELL CYCLE PROTEIN"/>
    <property type="match status" value="1"/>
</dbReference>
<dbReference type="PANTHER" id="PTHR30474:SF2">
    <property type="entry name" value="PEPTIDOGLYCAN GLYCOSYLTRANSFERASE FTSW-RELATED"/>
    <property type="match status" value="1"/>
</dbReference>
<evidence type="ECO:0000256" key="12">
    <source>
        <dbReference type="ARBA" id="ARBA00041185"/>
    </source>
</evidence>
<dbReference type="GO" id="GO:0015648">
    <property type="term" value="F:lipid-linked peptidoglycan transporter activity"/>
    <property type="evidence" value="ECO:0007669"/>
    <property type="project" value="TreeGrafter"/>
</dbReference>
<evidence type="ECO:0000256" key="6">
    <source>
        <dbReference type="ARBA" id="ARBA00022984"/>
    </source>
</evidence>
<evidence type="ECO:0000256" key="14">
    <source>
        <dbReference type="ARBA" id="ARBA00044770"/>
    </source>
</evidence>
<comment type="catalytic activity">
    <reaction evidence="15">
        <text>[GlcNAc-(1-&gt;4)-Mur2Ac(oyl-L-Ala-gamma-D-Glu-L-Lys-D-Ala-D-Ala)](n)-di-trans,octa-cis-undecaprenyl diphosphate + beta-D-GlcNAc-(1-&gt;4)-Mur2Ac(oyl-L-Ala-gamma-D-Glu-L-Lys-D-Ala-D-Ala)-di-trans,octa-cis-undecaprenyl diphosphate = [GlcNAc-(1-&gt;4)-Mur2Ac(oyl-L-Ala-gamma-D-Glu-L-Lys-D-Ala-D-Ala)](n+1)-di-trans,octa-cis-undecaprenyl diphosphate + di-trans,octa-cis-undecaprenyl diphosphate + H(+)</text>
        <dbReference type="Rhea" id="RHEA:23708"/>
        <dbReference type="Rhea" id="RHEA-COMP:9602"/>
        <dbReference type="Rhea" id="RHEA-COMP:9603"/>
        <dbReference type="ChEBI" id="CHEBI:15378"/>
        <dbReference type="ChEBI" id="CHEBI:58405"/>
        <dbReference type="ChEBI" id="CHEBI:60033"/>
        <dbReference type="ChEBI" id="CHEBI:78435"/>
        <dbReference type="EC" id="2.4.99.28"/>
    </reaction>
</comment>
<feature type="transmembrane region" description="Helical" evidence="17">
    <location>
        <begin position="51"/>
        <end position="70"/>
    </location>
</feature>
<feature type="transmembrane region" description="Helical" evidence="17">
    <location>
        <begin position="313"/>
        <end position="339"/>
    </location>
</feature>
<dbReference type="GO" id="GO:0008955">
    <property type="term" value="F:peptidoglycan glycosyltransferase activity"/>
    <property type="evidence" value="ECO:0007669"/>
    <property type="project" value="UniProtKB-EC"/>
</dbReference>
<comment type="similarity">
    <text evidence="11">Belongs to the SEDS family. FtsW subfamily.</text>
</comment>
<keyword evidence="5" id="KW-0133">Cell shape</keyword>
<evidence type="ECO:0000256" key="15">
    <source>
        <dbReference type="ARBA" id="ARBA00049902"/>
    </source>
</evidence>
<feature type="transmembrane region" description="Helical" evidence="17">
    <location>
        <begin position="118"/>
        <end position="138"/>
    </location>
</feature>
<keyword evidence="19" id="KW-1185">Reference proteome</keyword>
<comment type="caution">
    <text evidence="18">The sequence shown here is derived from an EMBL/GenBank/DDBJ whole genome shotgun (WGS) entry which is preliminary data.</text>
</comment>
<evidence type="ECO:0000313" key="19">
    <source>
        <dbReference type="Proteomes" id="UP000483362"/>
    </source>
</evidence>
<evidence type="ECO:0000256" key="10">
    <source>
        <dbReference type="ARBA" id="ARBA00033270"/>
    </source>
</evidence>
<sequence>MSEKAKRYEEMSRKYGDPWIWGIYFTLIFLSIIESYSASSREVATAGVYMPIIKQVVFLAIGGLLLYVIYRVDYNNKTLLAIMIPGLGLVTLLCLVYVRLFGEVVNGAQRAITLPGFTIQPAELAKLSIVTLLAYILARNQKNKDVKTTGMVEAASVVAVFGFLLLQSGLTNTLLLMCISGSMMLIGGARLKRIGYVLVAYAVLFGVFWVIKNHNDNQEATLNGPGATSELIVQEGDTLGTTGGDKPVVNRQSTWKNRILDWWHSDSLVYKPITSKNTQEMISRMAQAHGGITGVGLGNSRECSRLPLAFSDYIYSIIVEEMGLIGGVCVLILYLWLLARAAMIARRCRRVLPALLIIGMASMVAFQALFHMAINVGVFPVSGQPLPLISKGGTSIIVTSVAFAIMLSISRTIANQNSKNNKTEEAQLPDDLRAENPTQMIRENEWK</sequence>
<keyword evidence="4 17" id="KW-0812">Transmembrane</keyword>
<evidence type="ECO:0000256" key="17">
    <source>
        <dbReference type="SAM" id="Phobius"/>
    </source>
</evidence>
<evidence type="ECO:0000256" key="2">
    <source>
        <dbReference type="ARBA" id="ARBA00022676"/>
    </source>
</evidence>
<evidence type="ECO:0000256" key="5">
    <source>
        <dbReference type="ARBA" id="ARBA00022960"/>
    </source>
</evidence>
<dbReference type="GO" id="GO:0008360">
    <property type="term" value="P:regulation of cell shape"/>
    <property type="evidence" value="ECO:0007669"/>
    <property type="project" value="UniProtKB-KW"/>
</dbReference>
<feature type="transmembrane region" description="Helical" evidence="17">
    <location>
        <begin position="194"/>
        <end position="211"/>
    </location>
</feature>
<keyword evidence="2" id="KW-0328">Glycosyltransferase</keyword>
<gene>
    <name evidence="18" type="ORF">FYJ29_12780</name>
</gene>
<evidence type="ECO:0000256" key="4">
    <source>
        <dbReference type="ARBA" id="ARBA00022692"/>
    </source>
</evidence>
<keyword evidence="3" id="KW-0808">Transferase</keyword>
<reference evidence="18 19" key="1">
    <citation type="submission" date="2019-08" db="EMBL/GenBank/DDBJ databases">
        <title>In-depth cultivation of the pig gut microbiome towards novel bacterial diversity and tailored functional studies.</title>
        <authorList>
            <person name="Wylensek D."/>
            <person name="Hitch T.C.A."/>
            <person name="Clavel T."/>
        </authorList>
    </citation>
    <scope>NUCLEOTIDE SEQUENCE [LARGE SCALE GENOMIC DNA]</scope>
    <source>
        <strain evidence="18 19">Oil-RF-744-WCA-WT-10</strain>
    </source>
</reference>
<dbReference type="EC" id="2.4.99.28" evidence="14"/>
<protein>
    <recommendedName>
        <fullName evidence="12">Probable peptidoglycan glycosyltransferase FtsW</fullName>
        <ecNumber evidence="14">2.4.99.28</ecNumber>
    </recommendedName>
    <alternativeName>
        <fullName evidence="13">Cell division protein FtsW</fullName>
    </alternativeName>
    <alternativeName>
        <fullName evidence="10">Cell wall polymerase</fullName>
    </alternativeName>
    <alternativeName>
        <fullName evidence="9">Peptidoglycan polymerase</fullName>
    </alternativeName>
</protein>
<proteinExistence type="inferred from homology"/>
<feature type="transmembrane region" description="Helical" evidence="17">
    <location>
        <begin position="79"/>
        <end position="98"/>
    </location>
</feature>
<feature type="region of interest" description="Disordered" evidence="16">
    <location>
        <begin position="418"/>
        <end position="447"/>
    </location>
</feature>